<dbReference type="Proteomes" id="UP000298416">
    <property type="component" value="Unassembled WGS sequence"/>
</dbReference>
<evidence type="ECO:0000313" key="2">
    <source>
        <dbReference type="EMBL" id="KAG6412054.1"/>
    </source>
</evidence>
<gene>
    <name evidence="2" type="ORF">SASPL_124717</name>
</gene>
<evidence type="ECO:0000256" key="1">
    <source>
        <dbReference type="SAM" id="MobiDB-lite"/>
    </source>
</evidence>
<name>A0A8X8XFT7_SALSN</name>
<evidence type="ECO:0000313" key="3">
    <source>
        <dbReference type="Proteomes" id="UP000298416"/>
    </source>
</evidence>
<feature type="region of interest" description="Disordered" evidence="1">
    <location>
        <begin position="57"/>
        <end position="76"/>
    </location>
</feature>
<accession>A0A8X8XFT7</accession>
<reference evidence="2" key="1">
    <citation type="submission" date="2018-01" db="EMBL/GenBank/DDBJ databases">
        <authorList>
            <person name="Mao J.F."/>
        </authorList>
    </citation>
    <scope>NUCLEOTIDE SEQUENCE</scope>
    <source>
        <strain evidence="2">Huo1</strain>
        <tissue evidence="2">Leaf</tissue>
    </source>
</reference>
<comment type="caution">
    <text evidence="2">The sequence shown here is derived from an EMBL/GenBank/DDBJ whole genome shotgun (WGS) entry which is preliminary data.</text>
</comment>
<organism evidence="2">
    <name type="scientific">Salvia splendens</name>
    <name type="common">Scarlet sage</name>
    <dbReference type="NCBI Taxonomy" id="180675"/>
    <lineage>
        <taxon>Eukaryota</taxon>
        <taxon>Viridiplantae</taxon>
        <taxon>Streptophyta</taxon>
        <taxon>Embryophyta</taxon>
        <taxon>Tracheophyta</taxon>
        <taxon>Spermatophyta</taxon>
        <taxon>Magnoliopsida</taxon>
        <taxon>eudicotyledons</taxon>
        <taxon>Gunneridae</taxon>
        <taxon>Pentapetalae</taxon>
        <taxon>asterids</taxon>
        <taxon>lamiids</taxon>
        <taxon>Lamiales</taxon>
        <taxon>Lamiaceae</taxon>
        <taxon>Nepetoideae</taxon>
        <taxon>Mentheae</taxon>
        <taxon>Salviinae</taxon>
        <taxon>Salvia</taxon>
        <taxon>Salvia subgen. Calosphace</taxon>
        <taxon>core Calosphace</taxon>
    </lineage>
</organism>
<protein>
    <submittedName>
        <fullName evidence="2">Uncharacterized protein</fullName>
    </submittedName>
</protein>
<proteinExistence type="predicted"/>
<dbReference type="AlphaFoldDB" id="A0A8X8XFT7"/>
<sequence length="97" mass="11210">MEKGKNVVKRGRPFKTNANAEDVGVVTLCRVQEVGDATDDSWEDFIPITSARQYRKEMEEEAKIEEDDAGDSVKPKKRDDILYFQRTSKEFVDMYQS</sequence>
<keyword evidence="3" id="KW-1185">Reference proteome</keyword>
<reference evidence="2" key="2">
    <citation type="submission" date="2020-08" db="EMBL/GenBank/DDBJ databases">
        <title>Plant Genome Project.</title>
        <authorList>
            <person name="Zhang R.-G."/>
        </authorList>
    </citation>
    <scope>NUCLEOTIDE SEQUENCE</scope>
    <source>
        <strain evidence="2">Huo1</strain>
        <tissue evidence="2">Leaf</tissue>
    </source>
</reference>
<dbReference type="EMBL" id="PNBA02000009">
    <property type="protein sequence ID" value="KAG6412054.1"/>
    <property type="molecule type" value="Genomic_DNA"/>
</dbReference>
<feature type="compositionally biased region" description="Acidic residues" evidence="1">
    <location>
        <begin position="59"/>
        <end position="70"/>
    </location>
</feature>